<name>A0A7S3PIY8_9STRA</name>
<reference evidence="6" key="1">
    <citation type="submission" date="2021-01" db="EMBL/GenBank/DDBJ databases">
        <authorList>
            <person name="Corre E."/>
            <person name="Pelletier E."/>
            <person name="Niang G."/>
            <person name="Scheremetjew M."/>
            <person name="Finn R."/>
            <person name="Kale V."/>
            <person name="Holt S."/>
            <person name="Cochrane G."/>
            <person name="Meng A."/>
            <person name="Brown T."/>
            <person name="Cohen L."/>
        </authorList>
    </citation>
    <scope>NUCLEOTIDE SEQUENCE</scope>
    <source>
        <strain evidence="6">GSBS06</strain>
    </source>
</reference>
<dbReference type="AlphaFoldDB" id="A0A7S3PIY8"/>
<dbReference type="PRINTS" id="PR00773">
    <property type="entry name" value="GRPEPROTEIN"/>
</dbReference>
<comment type="subcellular location">
    <subcellularLocation>
        <location evidence="1">Mitochondrion matrix</location>
    </subcellularLocation>
</comment>
<dbReference type="GO" id="GO:0030150">
    <property type="term" value="P:protein import into mitochondrial matrix"/>
    <property type="evidence" value="ECO:0007669"/>
    <property type="project" value="TreeGrafter"/>
</dbReference>
<dbReference type="GO" id="GO:0006457">
    <property type="term" value="P:protein folding"/>
    <property type="evidence" value="ECO:0007669"/>
    <property type="project" value="InterPro"/>
</dbReference>
<dbReference type="GO" id="GO:0001405">
    <property type="term" value="C:PAM complex, Tim23 associated import motor"/>
    <property type="evidence" value="ECO:0007669"/>
    <property type="project" value="TreeGrafter"/>
</dbReference>
<dbReference type="HAMAP" id="MF_01151">
    <property type="entry name" value="GrpE"/>
    <property type="match status" value="1"/>
</dbReference>
<feature type="compositionally biased region" description="Acidic residues" evidence="5">
    <location>
        <begin position="85"/>
        <end position="103"/>
    </location>
</feature>
<dbReference type="GO" id="GO:0000774">
    <property type="term" value="F:adenyl-nucleotide exchange factor activity"/>
    <property type="evidence" value="ECO:0007669"/>
    <property type="project" value="InterPro"/>
</dbReference>
<accession>A0A7S3PIY8</accession>
<keyword evidence="3" id="KW-0143">Chaperone</keyword>
<dbReference type="PANTHER" id="PTHR21237">
    <property type="entry name" value="GRPE PROTEIN"/>
    <property type="match status" value="1"/>
</dbReference>
<dbReference type="InterPro" id="IPR009012">
    <property type="entry name" value="GrpE_head"/>
</dbReference>
<sequence>MLRPSSLRLLVRAQRVQSPAFQHSLWSVASSNINLVPPTRALLWRPIAQKIALQTRLFSDDSTKKPEGDKEEENEKEEKGATEAGAEETTGEGEGTETFEEEDLEKVKERYEAEMKESKDHLLRALAEVENTRQRSLRDVENARKYSIQSFAKQLLDVADNLNRAMESIPEEKIKEENADESLIALYQGVGMTQKELQKIFNANSISEFGEVGEKFDPNFHEAMFQAPDETKEPNTISVVLKTGYKFQDRVLRPAQVGTVQKT</sequence>
<organism evidence="6">
    <name type="scientific">Aplanochytrium stocchinoi</name>
    <dbReference type="NCBI Taxonomy" id="215587"/>
    <lineage>
        <taxon>Eukaryota</taxon>
        <taxon>Sar</taxon>
        <taxon>Stramenopiles</taxon>
        <taxon>Bigyra</taxon>
        <taxon>Labyrinthulomycetes</taxon>
        <taxon>Thraustochytrida</taxon>
        <taxon>Thraustochytriidae</taxon>
        <taxon>Aplanochytrium</taxon>
    </lineage>
</organism>
<evidence type="ECO:0000313" key="6">
    <source>
        <dbReference type="EMBL" id="CAE0440804.1"/>
    </source>
</evidence>
<evidence type="ECO:0000256" key="2">
    <source>
        <dbReference type="ARBA" id="ARBA00009054"/>
    </source>
</evidence>
<dbReference type="FunFam" id="2.30.22.10:FF:000002">
    <property type="entry name" value="GrpE protein homolog"/>
    <property type="match status" value="1"/>
</dbReference>
<comment type="similarity">
    <text evidence="2 4">Belongs to the GrpE family.</text>
</comment>
<evidence type="ECO:0000256" key="3">
    <source>
        <dbReference type="ARBA" id="ARBA00023186"/>
    </source>
</evidence>
<dbReference type="InterPro" id="IPR013805">
    <property type="entry name" value="GrpE_CC"/>
</dbReference>
<dbReference type="GO" id="GO:0042803">
    <property type="term" value="F:protein homodimerization activity"/>
    <property type="evidence" value="ECO:0007669"/>
    <property type="project" value="InterPro"/>
</dbReference>
<evidence type="ECO:0000256" key="4">
    <source>
        <dbReference type="RuleBase" id="RU004478"/>
    </source>
</evidence>
<dbReference type="PANTHER" id="PTHR21237:SF23">
    <property type="entry name" value="GRPE PROTEIN HOMOLOG, MITOCHONDRIAL"/>
    <property type="match status" value="1"/>
</dbReference>
<proteinExistence type="inferred from homology"/>
<dbReference type="Gene3D" id="2.30.22.10">
    <property type="entry name" value="Head domain of nucleotide exchange factor GrpE"/>
    <property type="match status" value="1"/>
</dbReference>
<evidence type="ECO:0000256" key="5">
    <source>
        <dbReference type="SAM" id="MobiDB-lite"/>
    </source>
</evidence>
<dbReference type="Gene3D" id="3.90.20.20">
    <property type="match status" value="1"/>
</dbReference>
<gene>
    <name evidence="6" type="ORF">ASTO00021_LOCUS10938</name>
</gene>
<dbReference type="GO" id="GO:0051082">
    <property type="term" value="F:unfolded protein binding"/>
    <property type="evidence" value="ECO:0007669"/>
    <property type="project" value="TreeGrafter"/>
</dbReference>
<dbReference type="GO" id="GO:0051087">
    <property type="term" value="F:protein-folding chaperone binding"/>
    <property type="evidence" value="ECO:0007669"/>
    <property type="project" value="InterPro"/>
</dbReference>
<evidence type="ECO:0008006" key="7">
    <source>
        <dbReference type="Google" id="ProtNLM"/>
    </source>
</evidence>
<dbReference type="Pfam" id="PF01025">
    <property type="entry name" value="GrpE"/>
    <property type="match status" value="1"/>
</dbReference>
<dbReference type="EMBL" id="HBIN01014458">
    <property type="protein sequence ID" value="CAE0440804.1"/>
    <property type="molecule type" value="Transcribed_RNA"/>
</dbReference>
<dbReference type="CDD" id="cd00446">
    <property type="entry name" value="GrpE"/>
    <property type="match status" value="1"/>
</dbReference>
<dbReference type="SUPFAM" id="SSF51064">
    <property type="entry name" value="Head domain of nucleotide exchange factor GrpE"/>
    <property type="match status" value="1"/>
</dbReference>
<protein>
    <recommendedName>
        <fullName evidence="7">GrpE protein homolog</fullName>
    </recommendedName>
</protein>
<evidence type="ECO:0000256" key="1">
    <source>
        <dbReference type="ARBA" id="ARBA00004305"/>
    </source>
</evidence>
<dbReference type="InterPro" id="IPR000740">
    <property type="entry name" value="GrpE"/>
</dbReference>
<feature type="region of interest" description="Disordered" evidence="5">
    <location>
        <begin position="58"/>
        <end position="103"/>
    </location>
</feature>
<dbReference type="SUPFAM" id="SSF58014">
    <property type="entry name" value="Coiled-coil domain of nucleotide exchange factor GrpE"/>
    <property type="match status" value="1"/>
</dbReference>
<feature type="compositionally biased region" description="Basic and acidic residues" evidence="5">
    <location>
        <begin position="58"/>
        <end position="68"/>
    </location>
</feature>